<accession>A0A7R9A7N6</accession>
<dbReference type="EMBL" id="LR900968">
    <property type="protein sequence ID" value="CAD7247432.1"/>
    <property type="molecule type" value="Genomic_DNA"/>
</dbReference>
<dbReference type="EMBL" id="CAJPEV010001451">
    <property type="protein sequence ID" value="CAG0892728.1"/>
    <property type="molecule type" value="Genomic_DNA"/>
</dbReference>
<organism evidence="2">
    <name type="scientific">Darwinula stevensoni</name>
    <dbReference type="NCBI Taxonomy" id="69355"/>
    <lineage>
        <taxon>Eukaryota</taxon>
        <taxon>Metazoa</taxon>
        <taxon>Ecdysozoa</taxon>
        <taxon>Arthropoda</taxon>
        <taxon>Crustacea</taxon>
        <taxon>Oligostraca</taxon>
        <taxon>Ostracoda</taxon>
        <taxon>Podocopa</taxon>
        <taxon>Podocopida</taxon>
        <taxon>Darwinulocopina</taxon>
        <taxon>Darwinuloidea</taxon>
        <taxon>Darwinulidae</taxon>
        <taxon>Darwinula</taxon>
    </lineage>
</organism>
<name>A0A7R9A7N6_9CRUS</name>
<protein>
    <submittedName>
        <fullName evidence="2">Uncharacterized protein</fullName>
    </submittedName>
</protein>
<feature type="compositionally biased region" description="Polar residues" evidence="1">
    <location>
        <begin position="50"/>
        <end position="59"/>
    </location>
</feature>
<proteinExistence type="predicted"/>
<sequence length="177" mass="19436">MLRRRSTRSRNRSATGRIVWSDLSPALATVGCGDSHGSSTGGEGGKRSRSWSTSGVTPRVTSGVMTVDTRGSLCRELSALRRAPKDALTRSLRCLGEAWCKSSLLEKLGEAWRKSSLLERREALPSREVVPRGFTYLRAEDPAEDLPRPVSDEVDLFDKGRPATSFKRSLSVDVLET</sequence>
<keyword evidence="3" id="KW-1185">Reference proteome</keyword>
<dbReference type="AlphaFoldDB" id="A0A7R9A7N6"/>
<reference evidence="2" key="1">
    <citation type="submission" date="2020-11" db="EMBL/GenBank/DDBJ databases">
        <authorList>
            <person name="Tran Van P."/>
        </authorList>
    </citation>
    <scope>NUCLEOTIDE SEQUENCE</scope>
</reference>
<feature type="region of interest" description="Disordered" evidence="1">
    <location>
        <begin position="31"/>
        <end position="59"/>
    </location>
</feature>
<evidence type="ECO:0000313" key="2">
    <source>
        <dbReference type="EMBL" id="CAD7247432.1"/>
    </source>
</evidence>
<evidence type="ECO:0000256" key="1">
    <source>
        <dbReference type="SAM" id="MobiDB-lite"/>
    </source>
</evidence>
<gene>
    <name evidence="2" type="ORF">DSTB1V02_LOCUS7263</name>
</gene>
<dbReference type="Proteomes" id="UP000677054">
    <property type="component" value="Unassembled WGS sequence"/>
</dbReference>
<evidence type="ECO:0000313" key="3">
    <source>
        <dbReference type="Proteomes" id="UP000677054"/>
    </source>
</evidence>